<keyword evidence="7" id="KW-1185">Reference proteome</keyword>
<name>A0A0N4ZE10_PARTI</name>
<dbReference type="InterPro" id="IPR050800">
    <property type="entry name" value="ARTD/PARP"/>
</dbReference>
<dbReference type="AlphaFoldDB" id="A0A0N4ZE10"/>
<dbReference type="WBParaSite" id="PTRK_0000584500.1">
    <property type="protein sequence ID" value="PTRK_0000584500.1"/>
    <property type="gene ID" value="PTRK_0000584500"/>
</dbReference>
<dbReference type="Gene3D" id="3.90.228.10">
    <property type="match status" value="1"/>
</dbReference>
<dbReference type="PANTHER" id="PTHR10459:SF60">
    <property type="entry name" value="POLY [ADP-RIBOSE] POLYMERASE 2"/>
    <property type="match status" value="1"/>
</dbReference>
<dbReference type="GO" id="GO:1990404">
    <property type="term" value="F:NAD+-protein mono-ADP-ribosyltransferase activity"/>
    <property type="evidence" value="ECO:0007669"/>
    <property type="project" value="TreeGrafter"/>
</dbReference>
<dbReference type="GO" id="GO:0070212">
    <property type="term" value="P:protein poly-ADP-ribosylation"/>
    <property type="evidence" value="ECO:0007669"/>
    <property type="project" value="TreeGrafter"/>
</dbReference>
<dbReference type="GO" id="GO:0003950">
    <property type="term" value="F:NAD+ poly-ADP-ribosyltransferase activity"/>
    <property type="evidence" value="ECO:0007669"/>
    <property type="project" value="UniProtKB-UniRule"/>
</dbReference>
<keyword evidence="2 5" id="KW-0808">Transferase</keyword>
<proteinExistence type="predicted"/>
<evidence type="ECO:0000259" key="6">
    <source>
        <dbReference type="PROSITE" id="PS51059"/>
    </source>
</evidence>
<evidence type="ECO:0000256" key="1">
    <source>
        <dbReference type="ARBA" id="ARBA00022676"/>
    </source>
</evidence>
<dbReference type="SUPFAM" id="SSF56399">
    <property type="entry name" value="ADP-ribosylation"/>
    <property type="match status" value="1"/>
</dbReference>
<dbReference type="GO" id="GO:0005730">
    <property type="term" value="C:nucleolus"/>
    <property type="evidence" value="ECO:0007669"/>
    <property type="project" value="TreeGrafter"/>
</dbReference>
<organism evidence="7 8">
    <name type="scientific">Parastrongyloides trichosuri</name>
    <name type="common">Possum-specific nematode worm</name>
    <dbReference type="NCBI Taxonomy" id="131310"/>
    <lineage>
        <taxon>Eukaryota</taxon>
        <taxon>Metazoa</taxon>
        <taxon>Ecdysozoa</taxon>
        <taxon>Nematoda</taxon>
        <taxon>Chromadorea</taxon>
        <taxon>Rhabditida</taxon>
        <taxon>Tylenchina</taxon>
        <taxon>Panagrolaimomorpha</taxon>
        <taxon>Strongyloidoidea</taxon>
        <taxon>Strongyloididae</taxon>
        <taxon>Parastrongyloides</taxon>
    </lineage>
</organism>
<dbReference type="PROSITE" id="PS51059">
    <property type="entry name" value="PARP_CATALYTIC"/>
    <property type="match status" value="1"/>
</dbReference>
<protein>
    <recommendedName>
        <fullName evidence="5">Poly [ADP-ribose] polymerase</fullName>
        <shortName evidence="5">PARP</shortName>
        <ecNumber evidence="5">2.4.2.-</ecNumber>
    </recommendedName>
</protein>
<evidence type="ECO:0000256" key="5">
    <source>
        <dbReference type="RuleBase" id="RU362114"/>
    </source>
</evidence>
<evidence type="ECO:0000313" key="7">
    <source>
        <dbReference type="Proteomes" id="UP000038045"/>
    </source>
</evidence>
<dbReference type="Pfam" id="PF00644">
    <property type="entry name" value="PARP"/>
    <property type="match status" value="1"/>
</dbReference>
<evidence type="ECO:0000313" key="8">
    <source>
        <dbReference type="WBParaSite" id="PTRK_0000584500.1"/>
    </source>
</evidence>
<dbReference type="STRING" id="131310.A0A0N4ZE10"/>
<evidence type="ECO:0000256" key="3">
    <source>
        <dbReference type="ARBA" id="ARBA00023027"/>
    </source>
</evidence>
<dbReference type="EC" id="2.4.2.-" evidence="5"/>
<keyword evidence="1 5" id="KW-0328">Glycosyltransferase</keyword>
<dbReference type="InterPro" id="IPR012317">
    <property type="entry name" value="Poly(ADP-ribose)pol_cat_dom"/>
</dbReference>
<evidence type="ECO:0000256" key="4">
    <source>
        <dbReference type="ARBA" id="ARBA00033987"/>
    </source>
</evidence>
<keyword evidence="3 5" id="KW-0520">NAD</keyword>
<dbReference type="Proteomes" id="UP000038045">
    <property type="component" value="Unplaced"/>
</dbReference>
<reference evidence="8" key="1">
    <citation type="submission" date="2017-02" db="UniProtKB">
        <authorList>
            <consortium name="WormBaseParasite"/>
        </authorList>
    </citation>
    <scope>IDENTIFICATION</scope>
</reference>
<feature type="domain" description="PARP catalytic" evidence="6">
    <location>
        <begin position="1"/>
        <end position="105"/>
    </location>
</feature>
<dbReference type="PANTHER" id="PTHR10459">
    <property type="entry name" value="DNA LIGASE"/>
    <property type="match status" value="1"/>
</dbReference>
<sequence>MGYLSSKSINYCFGSPGQSGFLTLVDAAVGISKNLLQSDSSISSKLKKTEHSVKGEGIMIPKNEIKLENDVSFYTGPIVDNPSHKKDEFCLQYNEYIVYNVDQVR</sequence>
<dbReference type="GO" id="GO:0006302">
    <property type="term" value="P:double-strand break repair"/>
    <property type="evidence" value="ECO:0007669"/>
    <property type="project" value="TreeGrafter"/>
</dbReference>
<comment type="catalytic activity">
    <reaction evidence="4">
        <text>NAD(+) + (ADP-D-ribosyl)n-acceptor = nicotinamide + (ADP-D-ribosyl)n+1-acceptor + H(+).</text>
        <dbReference type="EC" id="2.4.2.30"/>
    </reaction>
</comment>
<accession>A0A0N4ZE10</accession>
<evidence type="ECO:0000256" key="2">
    <source>
        <dbReference type="ARBA" id="ARBA00022679"/>
    </source>
</evidence>